<evidence type="ECO:0000313" key="4">
    <source>
        <dbReference type="Proteomes" id="UP000524246"/>
    </source>
</evidence>
<name>A0A7X9FRC9_9DELT</name>
<dbReference type="Proteomes" id="UP000524246">
    <property type="component" value="Unassembled WGS sequence"/>
</dbReference>
<feature type="region of interest" description="Disordered" evidence="1">
    <location>
        <begin position="24"/>
        <end position="43"/>
    </location>
</feature>
<accession>A0A7X9FRC9</accession>
<comment type="caution">
    <text evidence="3">The sequence shown here is derived from an EMBL/GenBank/DDBJ whole genome shotgun (WGS) entry which is preliminary data.</text>
</comment>
<feature type="chain" id="PRO_5031308019" description="Lipoprotein" evidence="2">
    <location>
        <begin position="21"/>
        <end position="288"/>
    </location>
</feature>
<dbReference type="AlphaFoldDB" id="A0A7X9FRC9"/>
<evidence type="ECO:0000256" key="2">
    <source>
        <dbReference type="SAM" id="SignalP"/>
    </source>
</evidence>
<dbReference type="SUPFAM" id="SSF50199">
    <property type="entry name" value="Staphylococcal nuclease"/>
    <property type="match status" value="1"/>
</dbReference>
<dbReference type="EMBL" id="JAAZON010000310">
    <property type="protein sequence ID" value="NMC62916.1"/>
    <property type="molecule type" value="Genomic_DNA"/>
</dbReference>
<protein>
    <recommendedName>
        <fullName evidence="5">Lipoprotein</fullName>
    </recommendedName>
</protein>
<feature type="signal peptide" evidence="2">
    <location>
        <begin position="1"/>
        <end position="20"/>
    </location>
</feature>
<sequence>MNISLLHKCLFLLLALSLSACTKSSSDDSNSDPNNPVNPGEISTDCGIVKNGKLKNPISKSEGITGTVQVVSSGNLLVLDTSTGSILVKLHGIGTPDYTIESAAVNFIRQNTSEPVTYFEAVEGCVSTVNGGQASSGQIVLANGKSLSEELIKRGLAKEIETGGNCREELLTECYNALKEESAPEIAGTINDFLWKPKSDPKSQNPGMLVILVDACDADVVVNGEHLRNVGYSNGRCSTARASKTGCAYGANVKVEVFDAYDHSVYLFPDGKPYYIIPNGCDRVEFKY</sequence>
<organism evidence="3 4">
    <name type="scientific">SAR324 cluster bacterium</name>
    <dbReference type="NCBI Taxonomy" id="2024889"/>
    <lineage>
        <taxon>Bacteria</taxon>
        <taxon>Deltaproteobacteria</taxon>
        <taxon>SAR324 cluster</taxon>
    </lineage>
</organism>
<evidence type="ECO:0000256" key="1">
    <source>
        <dbReference type="SAM" id="MobiDB-lite"/>
    </source>
</evidence>
<reference evidence="3 4" key="1">
    <citation type="journal article" date="2020" name="Biotechnol. Biofuels">
        <title>New insights from the biogas microbiome by comprehensive genome-resolved metagenomics of nearly 1600 species originating from multiple anaerobic digesters.</title>
        <authorList>
            <person name="Campanaro S."/>
            <person name="Treu L."/>
            <person name="Rodriguez-R L.M."/>
            <person name="Kovalovszki A."/>
            <person name="Ziels R.M."/>
            <person name="Maus I."/>
            <person name="Zhu X."/>
            <person name="Kougias P.G."/>
            <person name="Basile A."/>
            <person name="Luo G."/>
            <person name="Schluter A."/>
            <person name="Konstantinidis K.T."/>
            <person name="Angelidaki I."/>
        </authorList>
    </citation>
    <scope>NUCLEOTIDE SEQUENCE [LARGE SCALE GENOMIC DNA]</scope>
    <source>
        <strain evidence="3">AS27yjCOA_65</strain>
    </source>
</reference>
<proteinExistence type="predicted"/>
<evidence type="ECO:0008006" key="5">
    <source>
        <dbReference type="Google" id="ProtNLM"/>
    </source>
</evidence>
<keyword evidence="2" id="KW-0732">Signal</keyword>
<dbReference type="InterPro" id="IPR035437">
    <property type="entry name" value="SNase_OB-fold_sf"/>
</dbReference>
<evidence type="ECO:0000313" key="3">
    <source>
        <dbReference type="EMBL" id="NMC62916.1"/>
    </source>
</evidence>
<gene>
    <name evidence="3" type="ORF">GYA55_07065</name>
</gene>